<evidence type="ECO:0000259" key="4">
    <source>
        <dbReference type="Pfam" id="PF00089"/>
    </source>
</evidence>
<dbReference type="InterPro" id="IPR018114">
    <property type="entry name" value="TRYPSIN_HIS"/>
</dbReference>
<feature type="region of interest" description="Disordered" evidence="2">
    <location>
        <begin position="1"/>
        <end position="20"/>
    </location>
</feature>
<dbReference type="InterPro" id="IPR043504">
    <property type="entry name" value="Peptidase_S1_PA_chymotrypsin"/>
</dbReference>
<feature type="compositionally biased region" description="Basic residues" evidence="2">
    <location>
        <begin position="9"/>
        <end position="20"/>
    </location>
</feature>
<dbReference type="EMBL" id="BAAAQN010000012">
    <property type="protein sequence ID" value="GAA2026803.1"/>
    <property type="molecule type" value="Genomic_DNA"/>
</dbReference>
<keyword evidence="1" id="KW-0732">Signal</keyword>
<feature type="region of interest" description="Disordered" evidence="2">
    <location>
        <begin position="93"/>
        <end position="160"/>
    </location>
</feature>
<feature type="compositionally biased region" description="Low complexity" evidence="2">
    <location>
        <begin position="93"/>
        <end position="148"/>
    </location>
</feature>
<dbReference type="RefSeq" id="WP_344665873.1">
    <property type="nucleotide sequence ID" value="NZ_BAAAQN010000012.1"/>
</dbReference>
<dbReference type="PANTHER" id="PTHR15462">
    <property type="entry name" value="SERINE PROTEASE"/>
    <property type="match status" value="1"/>
</dbReference>
<dbReference type="SUPFAM" id="SSF50494">
    <property type="entry name" value="Trypsin-like serine proteases"/>
    <property type="match status" value="1"/>
</dbReference>
<organism evidence="5 6">
    <name type="scientific">Catenulispora yoronensis</name>
    <dbReference type="NCBI Taxonomy" id="450799"/>
    <lineage>
        <taxon>Bacteria</taxon>
        <taxon>Bacillati</taxon>
        <taxon>Actinomycetota</taxon>
        <taxon>Actinomycetes</taxon>
        <taxon>Catenulisporales</taxon>
        <taxon>Catenulisporaceae</taxon>
        <taxon>Catenulispora</taxon>
    </lineage>
</organism>
<dbReference type="InterPro" id="IPR001254">
    <property type="entry name" value="Trypsin_dom"/>
</dbReference>
<dbReference type="InterPro" id="IPR050966">
    <property type="entry name" value="Glutamyl_endopeptidase"/>
</dbReference>
<feature type="transmembrane region" description="Helical" evidence="3">
    <location>
        <begin position="28"/>
        <end position="48"/>
    </location>
</feature>
<keyword evidence="6" id="KW-1185">Reference proteome</keyword>
<dbReference type="Pfam" id="PF00089">
    <property type="entry name" value="Trypsin"/>
    <property type="match status" value="1"/>
</dbReference>
<accession>A0ABP5FHJ7</accession>
<dbReference type="PANTHER" id="PTHR15462:SF8">
    <property type="entry name" value="SERINE PROTEASE"/>
    <property type="match status" value="1"/>
</dbReference>
<evidence type="ECO:0000256" key="3">
    <source>
        <dbReference type="SAM" id="Phobius"/>
    </source>
</evidence>
<keyword evidence="3" id="KW-0472">Membrane</keyword>
<feature type="domain" description="Peptidase S1" evidence="4">
    <location>
        <begin position="167"/>
        <end position="258"/>
    </location>
</feature>
<dbReference type="Gene3D" id="2.40.10.10">
    <property type="entry name" value="Trypsin-like serine proteases"/>
    <property type="match status" value="2"/>
</dbReference>
<evidence type="ECO:0000313" key="6">
    <source>
        <dbReference type="Proteomes" id="UP001500751"/>
    </source>
</evidence>
<sequence length="370" mass="36430">MLEPVGRSRVARGRQRVRDRRRAQARRAGLAAGVAGLLVIAGLLGAALSTSHSSARALTADGAAGAATGSALAGVSTAAAATTASTTAAATASTSAAAEPSSTAPPAAASTTTTAPDSATPAPSTADAAANAAASTGAAPASTADSTARQTGSPAGRPFGGTPAVGVLFRTDSGVASHFCSASVVHSPASNLVITAGHCVYSDGPKQNVAFAPGYHDGQTPYGTWTVTKVVVSNAWQNSNDQDEDVAFLQVAPSGSGASLESVTGANQIAFNRGFGMPVTVPAYPQGSDTPITCVAPAVRFSATQTEWDCRGYPDGTSGAPFLADVDASGAKGTVIGVIGGYQQGGDTPDVSYSCYFGAAIQALYQNASA</sequence>
<comment type="caution">
    <text evidence="5">The sequence shown here is derived from an EMBL/GenBank/DDBJ whole genome shotgun (WGS) entry which is preliminary data.</text>
</comment>
<keyword evidence="3" id="KW-0812">Transmembrane</keyword>
<evidence type="ECO:0000256" key="2">
    <source>
        <dbReference type="SAM" id="MobiDB-lite"/>
    </source>
</evidence>
<gene>
    <name evidence="5" type="ORF">GCM10009839_26710</name>
</gene>
<evidence type="ECO:0000313" key="5">
    <source>
        <dbReference type="EMBL" id="GAA2026803.1"/>
    </source>
</evidence>
<protein>
    <recommendedName>
        <fullName evidence="4">Peptidase S1 domain-containing protein</fullName>
    </recommendedName>
</protein>
<keyword evidence="3" id="KW-1133">Transmembrane helix</keyword>
<dbReference type="Proteomes" id="UP001500751">
    <property type="component" value="Unassembled WGS sequence"/>
</dbReference>
<evidence type="ECO:0000256" key="1">
    <source>
        <dbReference type="ARBA" id="ARBA00022729"/>
    </source>
</evidence>
<dbReference type="PROSITE" id="PS00134">
    <property type="entry name" value="TRYPSIN_HIS"/>
    <property type="match status" value="1"/>
</dbReference>
<name>A0ABP5FHJ7_9ACTN</name>
<dbReference type="InterPro" id="IPR009003">
    <property type="entry name" value="Peptidase_S1_PA"/>
</dbReference>
<reference evidence="6" key="1">
    <citation type="journal article" date="2019" name="Int. J. Syst. Evol. Microbiol.">
        <title>The Global Catalogue of Microorganisms (GCM) 10K type strain sequencing project: providing services to taxonomists for standard genome sequencing and annotation.</title>
        <authorList>
            <consortium name="The Broad Institute Genomics Platform"/>
            <consortium name="The Broad Institute Genome Sequencing Center for Infectious Disease"/>
            <person name="Wu L."/>
            <person name="Ma J."/>
        </authorList>
    </citation>
    <scope>NUCLEOTIDE SEQUENCE [LARGE SCALE GENOMIC DNA]</scope>
    <source>
        <strain evidence="6">JCM 16014</strain>
    </source>
</reference>
<proteinExistence type="predicted"/>